<proteinExistence type="predicted"/>
<name>A0A284QPX9_ARMOS</name>
<dbReference type="EMBL" id="FUEG01000001">
    <property type="protein sequence ID" value="SJK98519.1"/>
    <property type="molecule type" value="Genomic_DNA"/>
</dbReference>
<dbReference type="Pfam" id="PF26113">
    <property type="entry name" value="GH16_XgeA"/>
    <property type="match status" value="1"/>
</dbReference>
<dbReference type="OrthoDB" id="192832at2759"/>
<reference evidence="2" key="1">
    <citation type="journal article" date="2017" name="Nat. Ecol. Evol.">
        <title>Genome expansion and lineage-specific genetic innovations in the forest pathogenic fungi Armillaria.</title>
        <authorList>
            <person name="Sipos G."/>
            <person name="Prasanna A.N."/>
            <person name="Walter M.C."/>
            <person name="O'Connor E."/>
            <person name="Balint B."/>
            <person name="Krizsan K."/>
            <person name="Kiss B."/>
            <person name="Hess J."/>
            <person name="Varga T."/>
            <person name="Slot J."/>
            <person name="Riley R."/>
            <person name="Boka B."/>
            <person name="Rigling D."/>
            <person name="Barry K."/>
            <person name="Lee J."/>
            <person name="Mihaltcheva S."/>
            <person name="LaButti K."/>
            <person name="Lipzen A."/>
            <person name="Waldron R."/>
            <person name="Moloney N.M."/>
            <person name="Sperisen C."/>
            <person name="Kredics L."/>
            <person name="Vagvoelgyi C."/>
            <person name="Patrignani A."/>
            <person name="Fitzpatrick D."/>
            <person name="Nagy I."/>
            <person name="Doyle S."/>
            <person name="Anderson J.B."/>
            <person name="Grigoriev I.V."/>
            <person name="Gueldener U."/>
            <person name="Muensterkoetter M."/>
            <person name="Nagy L.G."/>
        </authorList>
    </citation>
    <scope>NUCLEOTIDE SEQUENCE [LARGE SCALE GENOMIC DNA]</scope>
    <source>
        <strain evidence="2">C18/9</strain>
    </source>
</reference>
<accession>A0A284QPX9</accession>
<dbReference type="AlphaFoldDB" id="A0A284QPX9"/>
<dbReference type="Gene3D" id="2.60.120.200">
    <property type="match status" value="1"/>
</dbReference>
<organism evidence="1 2">
    <name type="scientific">Armillaria ostoyae</name>
    <name type="common">Armillaria root rot fungus</name>
    <dbReference type="NCBI Taxonomy" id="47428"/>
    <lineage>
        <taxon>Eukaryota</taxon>
        <taxon>Fungi</taxon>
        <taxon>Dikarya</taxon>
        <taxon>Basidiomycota</taxon>
        <taxon>Agaricomycotina</taxon>
        <taxon>Agaricomycetes</taxon>
        <taxon>Agaricomycetidae</taxon>
        <taxon>Agaricales</taxon>
        <taxon>Marasmiineae</taxon>
        <taxon>Physalacriaceae</taxon>
        <taxon>Armillaria</taxon>
    </lineage>
</organism>
<dbReference type="STRING" id="47428.A0A284QPX9"/>
<dbReference type="InterPro" id="IPR013320">
    <property type="entry name" value="ConA-like_dom_sf"/>
</dbReference>
<evidence type="ECO:0000313" key="1">
    <source>
        <dbReference type="EMBL" id="SJK98519.1"/>
    </source>
</evidence>
<gene>
    <name evidence="1" type="ORF">ARMOST_01787</name>
</gene>
<dbReference type="Proteomes" id="UP000219338">
    <property type="component" value="Unassembled WGS sequence"/>
</dbReference>
<protein>
    <submittedName>
        <fullName evidence="1">Uncharacterized protein</fullName>
    </submittedName>
</protein>
<evidence type="ECO:0000313" key="2">
    <source>
        <dbReference type="Proteomes" id="UP000219338"/>
    </source>
</evidence>
<keyword evidence="2" id="KW-1185">Reference proteome</keyword>
<sequence length="138" mass="15451">MATLAAVFRFKIHSAMEHLSTTTVEDGEYAVERTDTFIKIWFWARNNNSIPPDIQVENANINTDAWGTPFAYFPNTSCSISDMFGAHNIIINLTFCGDWAGSVYSTSDCPSSCVDYVDNDPAAFIDAYFDFAWVKVYG</sequence>
<dbReference type="SUPFAM" id="SSF49899">
    <property type="entry name" value="Concanavalin A-like lectins/glucanases"/>
    <property type="match status" value="1"/>
</dbReference>
<dbReference type="OMA" id="ANWEIAS"/>